<feature type="transmembrane region" description="Helical" evidence="6">
    <location>
        <begin position="536"/>
        <end position="556"/>
    </location>
</feature>
<proteinExistence type="predicted"/>
<feature type="transmembrane region" description="Helical" evidence="6">
    <location>
        <begin position="32"/>
        <end position="53"/>
    </location>
</feature>
<dbReference type="EMBL" id="RJUF01000194">
    <property type="protein sequence ID" value="MCP9765994.1"/>
    <property type="molecule type" value="Genomic_DNA"/>
</dbReference>
<dbReference type="Gene3D" id="1.20.5.2700">
    <property type="match status" value="1"/>
</dbReference>
<dbReference type="InterPro" id="IPR018393">
    <property type="entry name" value="NADHpl_OxRdtase_5_subgr"/>
</dbReference>
<dbReference type="PANTHER" id="PTHR42829">
    <property type="entry name" value="NADH-UBIQUINONE OXIDOREDUCTASE CHAIN 5"/>
    <property type="match status" value="1"/>
</dbReference>
<feature type="transmembrane region" description="Helical" evidence="6">
    <location>
        <begin position="114"/>
        <end position="132"/>
    </location>
</feature>
<reference evidence="9 10" key="1">
    <citation type="submission" date="2018-11" db="EMBL/GenBank/DDBJ databases">
        <title>Novel bacteria species description.</title>
        <authorList>
            <person name="Han J.-H."/>
        </authorList>
    </citation>
    <scope>NUCLEOTIDE SEQUENCE [LARGE SCALE GENOMIC DNA]</scope>
    <source>
        <strain evidence="9 10">KCTC23259</strain>
    </source>
</reference>
<name>A0AAE3H676_9BACT</name>
<evidence type="ECO:0000256" key="5">
    <source>
        <dbReference type="RuleBase" id="RU000320"/>
    </source>
</evidence>
<feature type="transmembrane region" description="Helical" evidence="6">
    <location>
        <begin position="421"/>
        <end position="439"/>
    </location>
</feature>
<evidence type="ECO:0000256" key="3">
    <source>
        <dbReference type="ARBA" id="ARBA00022989"/>
    </source>
</evidence>
<dbReference type="NCBIfam" id="TIGR01974">
    <property type="entry name" value="NDH_I_L"/>
    <property type="match status" value="1"/>
</dbReference>
<dbReference type="InterPro" id="IPR003945">
    <property type="entry name" value="NU5C-like"/>
</dbReference>
<dbReference type="Pfam" id="PF00361">
    <property type="entry name" value="Proton_antipo_M"/>
    <property type="match status" value="1"/>
</dbReference>
<evidence type="ECO:0000313" key="9">
    <source>
        <dbReference type="EMBL" id="MCP9765994.1"/>
    </source>
</evidence>
<dbReference type="GO" id="GO:0008137">
    <property type="term" value="F:NADH dehydrogenase (ubiquinone) activity"/>
    <property type="evidence" value="ECO:0007669"/>
    <property type="project" value="InterPro"/>
</dbReference>
<dbReference type="GO" id="GO:0012505">
    <property type="term" value="C:endomembrane system"/>
    <property type="evidence" value="ECO:0007669"/>
    <property type="project" value="UniProtKB-SubCell"/>
</dbReference>
<keyword evidence="4 6" id="KW-0472">Membrane</keyword>
<sequence>MNPESIIFYNLFIYLVGFVLLLSLNNSVFKQLSGWISIVISVLGIIFSSSLQVPSTENFSISYNWLHLGDTRINFKILIDNQTYFMYILVQIIAFFVKLFSTKYLEHDDGINRYFAFLNLFVFSMLGLVLAGNLLQLYLFWELVGFCSYLLIGFWYTKKAANSAAIKAFLINRMGDAFLMVGIFLLFLIYGNLDFDAFIPENMDKTAFGFPFLTPEGLQTLAVLMVFGGVTAKSAQLPLQIWLPDAMEGPTPASALIHAATMVVAGVFLLGRISPIITADAGLVIALVGGLTSVLAAISAVFQYDIKKVLAYSTISQLGFMVAGIGMGAVGASFFHLATHAFFKAGLFLCAGAVINYMHHEQDMRKMGNLILKLPVVFYAYLICAASLIGLPFTSGFLSKDSLLNAAVAFGTKDGPINIKILIPVLMGITSFLTSFYMIRQLVMVFFQRQESPVDKIISSTKRTFDGAIKSFQDILNADNESLGEEKVINFVRNLGVFDVSVIGLAICSTWFLFSSNPFSFEDVWFLEVFQHDETHFTWIPWVVGVLFILALLISYNTTFEELRRFYLGEFKTGSQRKFYLLSKNHFYMDSLYKKLFFMFIKSNETVNSSHVDSINVKGVTSGKFEIAPYFQRIETNIVDRLITKITSIVLSLSEISSKIDDKIIDGLVLKISFGLKNLGDKIRKSQSGQIQLYLLGLVIIILCIVFIKILIF</sequence>
<dbReference type="RefSeq" id="WP_255039704.1">
    <property type="nucleotide sequence ID" value="NZ_RJUF01000194.1"/>
</dbReference>
<dbReference type="GO" id="GO:0042773">
    <property type="term" value="P:ATP synthesis coupled electron transport"/>
    <property type="evidence" value="ECO:0007669"/>
    <property type="project" value="InterPro"/>
</dbReference>
<evidence type="ECO:0000256" key="4">
    <source>
        <dbReference type="ARBA" id="ARBA00023136"/>
    </source>
</evidence>
<feature type="transmembrane region" description="Helical" evidence="6">
    <location>
        <begin position="138"/>
        <end position="156"/>
    </location>
</feature>
<keyword evidence="10" id="KW-1185">Reference proteome</keyword>
<evidence type="ECO:0000259" key="7">
    <source>
        <dbReference type="Pfam" id="PF00361"/>
    </source>
</evidence>
<feature type="transmembrane region" description="Helical" evidence="6">
    <location>
        <begin position="255"/>
        <end position="277"/>
    </location>
</feature>
<feature type="transmembrane region" description="Helical" evidence="6">
    <location>
        <begin position="6"/>
        <end position="25"/>
    </location>
</feature>
<protein>
    <submittedName>
        <fullName evidence="9">NADH-quinone oxidoreductase subunit L</fullName>
        <ecNumber evidence="9">1.6.5.-</ecNumber>
    </submittedName>
</protein>
<keyword evidence="9" id="KW-0560">Oxidoreductase</keyword>
<evidence type="ECO:0000313" key="10">
    <source>
        <dbReference type="Proteomes" id="UP001204144"/>
    </source>
</evidence>
<feature type="transmembrane region" description="Helical" evidence="6">
    <location>
        <begin position="177"/>
        <end position="193"/>
    </location>
</feature>
<feature type="transmembrane region" description="Helical" evidence="6">
    <location>
        <begin position="341"/>
        <end position="358"/>
    </location>
</feature>
<accession>A0AAE3H676</accession>
<keyword evidence="3 6" id="KW-1133">Transmembrane helix</keyword>
<dbReference type="Proteomes" id="UP001204144">
    <property type="component" value="Unassembled WGS sequence"/>
</dbReference>
<feature type="transmembrane region" description="Helical" evidence="6">
    <location>
        <begin position="495"/>
        <end position="516"/>
    </location>
</feature>
<feature type="transmembrane region" description="Helical" evidence="6">
    <location>
        <begin position="370"/>
        <end position="393"/>
    </location>
</feature>
<feature type="transmembrane region" description="Helical" evidence="6">
    <location>
        <begin position="693"/>
        <end position="712"/>
    </location>
</feature>
<comment type="subcellular location">
    <subcellularLocation>
        <location evidence="1">Endomembrane system</location>
        <topology evidence="1">Multi-pass membrane protein</topology>
    </subcellularLocation>
    <subcellularLocation>
        <location evidence="5">Membrane</location>
        <topology evidence="5">Multi-pass membrane protein</topology>
    </subcellularLocation>
</comment>
<evidence type="ECO:0000259" key="8">
    <source>
        <dbReference type="Pfam" id="PF00662"/>
    </source>
</evidence>
<feature type="transmembrane region" description="Helical" evidence="6">
    <location>
        <begin position="84"/>
        <end position="102"/>
    </location>
</feature>
<evidence type="ECO:0000256" key="6">
    <source>
        <dbReference type="SAM" id="Phobius"/>
    </source>
</evidence>
<feature type="transmembrane region" description="Helical" evidence="6">
    <location>
        <begin position="309"/>
        <end position="335"/>
    </location>
</feature>
<keyword evidence="2 5" id="KW-0812">Transmembrane</keyword>
<dbReference type="GO" id="GO:0016020">
    <property type="term" value="C:membrane"/>
    <property type="evidence" value="ECO:0007669"/>
    <property type="project" value="UniProtKB-SubCell"/>
</dbReference>
<dbReference type="GO" id="GO:0015990">
    <property type="term" value="P:electron transport coupled proton transport"/>
    <property type="evidence" value="ECO:0007669"/>
    <property type="project" value="TreeGrafter"/>
</dbReference>
<dbReference type="AlphaFoldDB" id="A0AAE3H676"/>
<organism evidence="9 10">
    <name type="scientific">Lacihabitans soyangensis</name>
    <dbReference type="NCBI Taxonomy" id="869394"/>
    <lineage>
        <taxon>Bacteria</taxon>
        <taxon>Pseudomonadati</taxon>
        <taxon>Bacteroidota</taxon>
        <taxon>Cytophagia</taxon>
        <taxon>Cytophagales</taxon>
        <taxon>Leadbetterellaceae</taxon>
        <taxon>Lacihabitans</taxon>
    </lineage>
</organism>
<comment type="caution">
    <text evidence="9">The sequence shown here is derived from an EMBL/GenBank/DDBJ whole genome shotgun (WGS) entry which is preliminary data.</text>
</comment>
<dbReference type="Pfam" id="PF00662">
    <property type="entry name" value="Proton_antipo_N"/>
    <property type="match status" value="1"/>
</dbReference>
<dbReference type="PRINTS" id="PR01434">
    <property type="entry name" value="NADHDHGNASE5"/>
</dbReference>
<evidence type="ECO:0000256" key="2">
    <source>
        <dbReference type="ARBA" id="ARBA00022692"/>
    </source>
</evidence>
<dbReference type="GO" id="GO:0003954">
    <property type="term" value="F:NADH dehydrogenase activity"/>
    <property type="evidence" value="ECO:0007669"/>
    <property type="project" value="TreeGrafter"/>
</dbReference>
<feature type="domain" description="NADH-Ubiquinone oxidoreductase (complex I) chain 5 N-terminal" evidence="8">
    <location>
        <begin position="65"/>
        <end position="115"/>
    </location>
</feature>
<dbReference type="InterPro" id="IPR001516">
    <property type="entry name" value="Proton_antipo_N"/>
</dbReference>
<gene>
    <name evidence="9" type="ORF">EGI31_23910</name>
</gene>
<dbReference type="EC" id="1.6.5.-" evidence="9"/>
<feature type="transmembrane region" description="Helical" evidence="6">
    <location>
        <begin position="283"/>
        <end position="302"/>
    </location>
</feature>
<dbReference type="PANTHER" id="PTHR42829:SF2">
    <property type="entry name" value="NADH-UBIQUINONE OXIDOREDUCTASE CHAIN 5"/>
    <property type="match status" value="1"/>
</dbReference>
<feature type="domain" description="NADH:quinone oxidoreductase/Mrp antiporter transmembrane" evidence="7">
    <location>
        <begin position="131"/>
        <end position="411"/>
    </location>
</feature>
<evidence type="ECO:0000256" key="1">
    <source>
        <dbReference type="ARBA" id="ARBA00004127"/>
    </source>
</evidence>
<dbReference type="InterPro" id="IPR001750">
    <property type="entry name" value="ND/Mrp_TM"/>
</dbReference>